<sequence length="272" mass="30769">MGSNDIPPPHVSPLYLPITNTLLQVGGSLWTLCYILLARESLRTKTYGMPLFALSFNFAWELIYAFYVAEAPLERGVFAIWCLLDLLMVYALVQHGHNEWKHAPLIARHLGKVFLIMTAWCCAGHWASASWWIEQEMGRKEGKYYFGRVGADTTELGFWSAVVSQAYLSAASLGQLVVRRHTGGVSWGIWVTRASGSLIGLYLNYGAMWYMWREAHEYFMSPFGIFLWGTALVCDLIYPFVFAEIRKTEEVLPDGRKVARGNKILANGKKAL</sequence>
<dbReference type="GO" id="GO:0016020">
    <property type="term" value="C:membrane"/>
    <property type="evidence" value="ECO:0007669"/>
    <property type="project" value="UniProtKB-SubCell"/>
</dbReference>
<feature type="transmembrane region" description="Helical" evidence="6">
    <location>
        <begin position="190"/>
        <end position="212"/>
    </location>
</feature>
<keyword evidence="5 6" id="KW-0472">Membrane</keyword>
<name>A0A7D8UW49_9HELO</name>
<dbReference type="Pfam" id="PF25129">
    <property type="entry name" value="Pyr4-TMTC"/>
    <property type="match status" value="1"/>
</dbReference>
<feature type="transmembrane region" description="Helical" evidence="6">
    <location>
        <begin position="218"/>
        <end position="238"/>
    </location>
</feature>
<protein>
    <submittedName>
        <fullName evidence="7">Terpene cyclase andB</fullName>
    </submittedName>
</protein>
<feature type="transmembrane region" description="Helical" evidence="6">
    <location>
        <begin position="113"/>
        <end position="133"/>
    </location>
</feature>
<evidence type="ECO:0000313" key="7">
    <source>
        <dbReference type="EMBL" id="TVY56992.1"/>
    </source>
</evidence>
<evidence type="ECO:0000256" key="6">
    <source>
        <dbReference type="SAM" id="Phobius"/>
    </source>
</evidence>
<dbReference type="InterPro" id="IPR039020">
    <property type="entry name" value="PaxB-like"/>
</dbReference>
<evidence type="ECO:0000256" key="3">
    <source>
        <dbReference type="ARBA" id="ARBA00022692"/>
    </source>
</evidence>
<accession>A0A7D8UW49</accession>
<keyword evidence="8" id="KW-1185">Reference proteome</keyword>
<keyword evidence="3 6" id="KW-0812">Transmembrane</keyword>
<dbReference type="AlphaFoldDB" id="A0A7D8UW49"/>
<gene>
    <name evidence="7" type="primary">andB</name>
    <name evidence="7" type="ORF">LCER1_G003325</name>
</gene>
<proteinExistence type="inferred from homology"/>
<dbReference type="Proteomes" id="UP000481288">
    <property type="component" value="Unassembled WGS sequence"/>
</dbReference>
<feature type="transmembrane region" description="Helical" evidence="6">
    <location>
        <begin position="156"/>
        <end position="178"/>
    </location>
</feature>
<comment type="caution">
    <text evidence="7">The sequence shown here is derived from an EMBL/GenBank/DDBJ whole genome shotgun (WGS) entry which is preliminary data.</text>
</comment>
<feature type="transmembrane region" description="Helical" evidence="6">
    <location>
        <begin position="49"/>
        <end position="69"/>
    </location>
</feature>
<dbReference type="EMBL" id="QGMG01000120">
    <property type="protein sequence ID" value="TVY56992.1"/>
    <property type="molecule type" value="Genomic_DNA"/>
</dbReference>
<dbReference type="OrthoDB" id="5294024at2759"/>
<organism evidence="7 8">
    <name type="scientific">Lachnellula cervina</name>
    <dbReference type="NCBI Taxonomy" id="1316786"/>
    <lineage>
        <taxon>Eukaryota</taxon>
        <taxon>Fungi</taxon>
        <taxon>Dikarya</taxon>
        <taxon>Ascomycota</taxon>
        <taxon>Pezizomycotina</taxon>
        <taxon>Leotiomycetes</taxon>
        <taxon>Helotiales</taxon>
        <taxon>Lachnaceae</taxon>
        <taxon>Lachnellula</taxon>
    </lineage>
</organism>
<reference evidence="7 8" key="1">
    <citation type="submission" date="2018-05" db="EMBL/GenBank/DDBJ databases">
        <title>Whole genome sequencing for identification of molecular markers to develop diagnostic detection tools for the regulated plant pathogen Lachnellula willkommii.</title>
        <authorList>
            <person name="Giroux E."/>
            <person name="Bilodeau G."/>
        </authorList>
    </citation>
    <scope>NUCLEOTIDE SEQUENCE [LARGE SCALE GENOMIC DNA]</scope>
    <source>
        <strain evidence="7 8">CBS 625.97</strain>
    </source>
</reference>
<evidence type="ECO:0000256" key="4">
    <source>
        <dbReference type="ARBA" id="ARBA00022989"/>
    </source>
</evidence>
<feature type="transmembrane region" description="Helical" evidence="6">
    <location>
        <begin position="14"/>
        <end position="37"/>
    </location>
</feature>
<dbReference type="GO" id="GO:0016829">
    <property type="term" value="F:lyase activity"/>
    <property type="evidence" value="ECO:0007669"/>
    <property type="project" value="InterPro"/>
</dbReference>
<comment type="subcellular location">
    <subcellularLocation>
        <location evidence="1">Membrane</location>
        <topology evidence="1">Multi-pass membrane protein</topology>
    </subcellularLocation>
</comment>
<evidence type="ECO:0000256" key="2">
    <source>
        <dbReference type="ARBA" id="ARBA00006757"/>
    </source>
</evidence>
<evidence type="ECO:0000256" key="1">
    <source>
        <dbReference type="ARBA" id="ARBA00004141"/>
    </source>
</evidence>
<dbReference type="PANTHER" id="PTHR42038:SF2">
    <property type="entry name" value="TERPENE CYCLASE AUSL"/>
    <property type="match status" value="1"/>
</dbReference>
<keyword evidence="4 6" id="KW-1133">Transmembrane helix</keyword>
<dbReference type="PANTHER" id="PTHR42038">
    <property type="match status" value="1"/>
</dbReference>
<feature type="transmembrane region" description="Helical" evidence="6">
    <location>
        <begin position="75"/>
        <end position="93"/>
    </location>
</feature>
<evidence type="ECO:0000256" key="5">
    <source>
        <dbReference type="ARBA" id="ARBA00023136"/>
    </source>
</evidence>
<evidence type="ECO:0000313" key="8">
    <source>
        <dbReference type="Proteomes" id="UP000481288"/>
    </source>
</evidence>
<comment type="similarity">
    <text evidence="2">Belongs to the paxB family.</text>
</comment>